<name>A0A917VDU9_9NOCA</name>
<dbReference type="Proteomes" id="UP000612956">
    <property type="component" value="Unassembled WGS sequence"/>
</dbReference>
<protein>
    <submittedName>
        <fullName evidence="1">Uncharacterized protein</fullName>
    </submittedName>
</protein>
<reference evidence="1" key="2">
    <citation type="submission" date="2020-09" db="EMBL/GenBank/DDBJ databases">
        <authorList>
            <person name="Sun Q."/>
            <person name="Zhou Y."/>
        </authorList>
    </citation>
    <scope>NUCLEOTIDE SEQUENCE</scope>
    <source>
        <strain evidence="1">CGMCC 4.7278</strain>
    </source>
</reference>
<dbReference type="RefSeq" id="WP_188830826.1">
    <property type="nucleotide sequence ID" value="NZ_BMMW01000005.1"/>
</dbReference>
<reference evidence="1" key="1">
    <citation type="journal article" date="2014" name="Int. J. Syst. Evol. Microbiol.">
        <title>Complete genome sequence of Corynebacterium casei LMG S-19264T (=DSM 44701T), isolated from a smear-ripened cheese.</title>
        <authorList>
            <consortium name="US DOE Joint Genome Institute (JGI-PGF)"/>
            <person name="Walter F."/>
            <person name="Albersmeier A."/>
            <person name="Kalinowski J."/>
            <person name="Ruckert C."/>
        </authorList>
    </citation>
    <scope>NUCLEOTIDE SEQUENCE</scope>
    <source>
        <strain evidence="1">CGMCC 4.7278</strain>
    </source>
</reference>
<dbReference type="EMBL" id="BMMW01000005">
    <property type="protein sequence ID" value="GGK65889.1"/>
    <property type="molecule type" value="Genomic_DNA"/>
</dbReference>
<proteinExistence type="predicted"/>
<evidence type="ECO:0000313" key="2">
    <source>
        <dbReference type="Proteomes" id="UP000612956"/>
    </source>
</evidence>
<evidence type="ECO:0000313" key="1">
    <source>
        <dbReference type="EMBL" id="GGK65889.1"/>
    </source>
</evidence>
<gene>
    <name evidence="1" type="ORF">GCM10011591_42560</name>
</gene>
<dbReference type="AlphaFoldDB" id="A0A917VDU9"/>
<comment type="caution">
    <text evidence="1">The sequence shown here is derived from an EMBL/GenBank/DDBJ whole genome shotgun (WGS) entry which is preliminary data.</text>
</comment>
<accession>A0A917VDU9</accession>
<keyword evidence="2" id="KW-1185">Reference proteome</keyword>
<sequence>MRADFTPTYRLRGACLATHRELRATVEIRVRDPCTFEWCKRACGPGFTRADPVPAWEGDSDAIFRTINDYFRAGAPNRQTH</sequence>
<organism evidence="1 2">
    <name type="scientific">Nocardia camponoti</name>
    <dbReference type="NCBI Taxonomy" id="1616106"/>
    <lineage>
        <taxon>Bacteria</taxon>
        <taxon>Bacillati</taxon>
        <taxon>Actinomycetota</taxon>
        <taxon>Actinomycetes</taxon>
        <taxon>Mycobacteriales</taxon>
        <taxon>Nocardiaceae</taxon>
        <taxon>Nocardia</taxon>
    </lineage>
</organism>